<dbReference type="GO" id="GO:0008168">
    <property type="term" value="F:methyltransferase activity"/>
    <property type="evidence" value="ECO:0007669"/>
    <property type="project" value="UniProtKB-KW"/>
</dbReference>
<dbReference type="KEGG" id="cyn:Cyan7425_1251"/>
<dbReference type="InterPro" id="IPR041698">
    <property type="entry name" value="Methyltransf_25"/>
</dbReference>
<evidence type="ECO:0000259" key="1">
    <source>
        <dbReference type="Pfam" id="PF13649"/>
    </source>
</evidence>
<dbReference type="GO" id="GO:0032259">
    <property type="term" value="P:methylation"/>
    <property type="evidence" value="ECO:0007669"/>
    <property type="project" value="UniProtKB-KW"/>
</dbReference>
<proteinExistence type="predicted"/>
<dbReference type="CDD" id="cd02440">
    <property type="entry name" value="AdoMet_MTases"/>
    <property type="match status" value="1"/>
</dbReference>
<evidence type="ECO:0000313" key="2">
    <source>
        <dbReference type="EMBL" id="ACL43630.1"/>
    </source>
</evidence>
<sequence length="216" mass="23807">MNRMVKRSLRVIGLALAIAAVLIIGTRFYQSWALDREAERLGELLNLKPGAIVAEIGAGNGDMAVRIAKQIQPGGLLYATELDTEELERIRANVSKHGLTNVQVIQGAVDGTGLPEDCCNAIFMRHVYHHFSLPEQMNDSMGQALRPGALLAVIDFPPDWLLSTFAPLNYVPANRGGHGIRHELLVEELNRDGFKFVQLINGWDGNQYLVLVRKAA</sequence>
<dbReference type="SUPFAM" id="SSF53335">
    <property type="entry name" value="S-adenosyl-L-methionine-dependent methyltransferases"/>
    <property type="match status" value="1"/>
</dbReference>
<reference evidence="2" key="1">
    <citation type="submission" date="2009-01" db="EMBL/GenBank/DDBJ databases">
        <title>Complete sequence of chromosome Cyanothece sp. PCC 7425.</title>
        <authorList>
            <consortium name="US DOE Joint Genome Institute"/>
            <person name="Lucas S."/>
            <person name="Copeland A."/>
            <person name="Lapidus A."/>
            <person name="Glavina del Rio T."/>
            <person name="Dalin E."/>
            <person name="Tice H."/>
            <person name="Bruce D."/>
            <person name="Goodwin L."/>
            <person name="Pitluck S."/>
            <person name="Sims D."/>
            <person name="Meineke L."/>
            <person name="Brettin T."/>
            <person name="Detter J.C."/>
            <person name="Han C."/>
            <person name="Larimer F."/>
            <person name="Land M."/>
            <person name="Hauser L."/>
            <person name="Kyrpides N."/>
            <person name="Ovchinnikova G."/>
            <person name="Liberton M."/>
            <person name="Stoeckel J."/>
            <person name="Banerjee A."/>
            <person name="Singh A."/>
            <person name="Page L."/>
            <person name="Sato H."/>
            <person name="Zhao L."/>
            <person name="Sherman L."/>
            <person name="Pakrasi H."/>
            <person name="Richardson P."/>
        </authorList>
    </citation>
    <scope>NUCLEOTIDE SEQUENCE</scope>
    <source>
        <strain evidence="2">PCC 7425</strain>
    </source>
</reference>
<dbReference type="AlphaFoldDB" id="B8HML5"/>
<name>B8HML5_CYAP4</name>
<dbReference type="Gene3D" id="3.40.50.150">
    <property type="entry name" value="Vaccinia Virus protein VP39"/>
    <property type="match status" value="1"/>
</dbReference>
<feature type="domain" description="Methyltransferase" evidence="1">
    <location>
        <begin position="53"/>
        <end position="148"/>
    </location>
</feature>
<dbReference type="eggNOG" id="COG2226">
    <property type="taxonomic scope" value="Bacteria"/>
</dbReference>
<dbReference type="OrthoDB" id="4035289at2"/>
<organism evidence="2">
    <name type="scientific">Cyanothece sp. (strain PCC 7425 / ATCC 29141)</name>
    <dbReference type="NCBI Taxonomy" id="395961"/>
    <lineage>
        <taxon>Bacteria</taxon>
        <taxon>Bacillati</taxon>
        <taxon>Cyanobacteriota</taxon>
        <taxon>Cyanophyceae</taxon>
        <taxon>Gomontiellales</taxon>
        <taxon>Cyanothecaceae</taxon>
        <taxon>Cyanothece</taxon>
    </lineage>
</organism>
<accession>B8HML5</accession>
<dbReference type="HOGENOM" id="CLU_1275940_0_0_3"/>
<gene>
    <name evidence="2" type="ordered locus">Cyan7425_1251</name>
</gene>
<dbReference type="STRING" id="395961.Cyan7425_1251"/>
<dbReference type="EMBL" id="CP001344">
    <property type="protein sequence ID" value="ACL43630.1"/>
    <property type="molecule type" value="Genomic_DNA"/>
</dbReference>
<keyword evidence="2" id="KW-0808">Transferase</keyword>
<protein>
    <submittedName>
        <fullName evidence="2">Methyltransferase type 11</fullName>
    </submittedName>
</protein>
<keyword evidence="2" id="KW-0489">Methyltransferase</keyword>
<dbReference type="Pfam" id="PF13649">
    <property type="entry name" value="Methyltransf_25"/>
    <property type="match status" value="1"/>
</dbReference>
<dbReference type="InterPro" id="IPR029063">
    <property type="entry name" value="SAM-dependent_MTases_sf"/>
</dbReference>